<keyword evidence="6" id="KW-0496">Mitochondrion</keyword>
<dbReference type="PROSITE" id="PS01313">
    <property type="entry name" value="LIPB"/>
    <property type="match status" value="1"/>
</dbReference>
<dbReference type="PANTHER" id="PTHR10993">
    <property type="entry name" value="OCTANOYLTRANSFERASE"/>
    <property type="match status" value="1"/>
</dbReference>
<dbReference type="Gene3D" id="3.30.930.10">
    <property type="entry name" value="Bira Bifunctional Protein, Domain 2"/>
    <property type="match status" value="1"/>
</dbReference>
<evidence type="ECO:0000256" key="1">
    <source>
        <dbReference type="ARBA" id="ARBA00004173"/>
    </source>
</evidence>
<evidence type="ECO:0000313" key="11">
    <source>
        <dbReference type="WBParaSite" id="ACAC_0000080001-mRNA-1"/>
    </source>
</evidence>
<evidence type="ECO:0000256" key="3">
    <source>
        <dbReference type="ARBA" id="ARBA00007907"/>
    </source>
</evidence>
<evidence type="ECO:0000256" key="6">
    <source>
        <dbReference type="PIRNR" id="PIRNR016262"/>
    </source>
</evidence>
<dbReference type="PROSITE" id="PS51733">
    <property type="entry name" value="BPL_LPL_CATALYTIC"/>
    <property type="match status" value="1"/>
</dbReference>
<feature type="active site" description="Acyl-thioester intermediate" evidence="7">
    <location>
        <position position="189"/>
    </location>
</feature>
<dbReference type="UniPathway" id="UPA00538">
    <property type="reaction ID" value="UER00592"/>
</dbReference>
<reference evidence="11" key="2">
    <citation type="submission" date="2016-04" db="UniProtKB">
        <authorList>
            <consortium name="WormBaseParasite"/>
        </authorList>
    </citation>
    <scope>IDENTIFICATION</scope>
</reference>
<feature type="site" description="Lowers pKa of active site Cys" evidence="8">
    <location>
        <position position="155"/>
    </location>
</feature>
<dbReference type="InterPro" id="IPR045864">
    <property type="entry name" value="aa-tRNA-synth_II/BPL/LPL"/>
</dbReference>
<dbReference type="Proteomes" id="UP000035642">
    <property type="component" value="Unassembled WGS sequence"/>
</dbReference>
<dbReference type="WBParaSite" id="ACAC_0000080001-mRNA-1">
    <property type="protein sequence ID" value="ACAC_0000080001-mRNA-1"/>
    <property type="gene ID" value="ACAC_0000080001"/>
</dbReference>
<keyword evidence="4 6" id="KW-0808">Transferase</keyword>
<dbReference type="InterPro" id="IPR000544">
    <property type="entry name" value="Octanoyltransferase"/>
</dbReference>
<dbReference type="NCBIfam" id="NF010925">
    <property type="entry name" value="PRK14345.1"/>
    <property type="match status" value="1"/>
</dbReference>
<evidence type="ECO:0000256" key="2">
    <source>
        <dbReference type="ARBA" id="ARBA00004821"/>
    </source>
</evidence>
<dbReference type="HAMAP" id="MF_00013">
    <property type="entry name" value="LipB"/>
    <property type="match status" value="1"/>
</dbReference>
<dbReference type="GO" id="GO:0009249">
    <property type="term" value="P:protein lipoylation"/>
    <property type="evidence" value="ECO:0007669"/>
    <property type="project" value="InterPro"/>
</dbReference>
<feature type="domain" description="BPL/LPL catalytic" evidence="9">
    <location>
        <begin position="42"/>
        <end position="228"/>
    </location>
</feature>
<comment type="catalytic activity">
    <reaction evidence="6">
        <text>octanoyl-[ACP] + L-lysyl-[protein] = N(6)-octanoyl-L-lysyl-[protein] + holo-[ACP] + H(+)</text>
        <dbReference type="Rhea" id="RHEA:17665"/>
        <dbReference type="Rhea" id="RHEA-COMP:9636"/>
        <dbReference type="Rhea" id="RHEA-COMP:9685"/>
        <dbReference type="Rhea" id="RHEA-COMP:9752"/>
        <dbReference type="Rhea" id="RHEA-COMP:9928"/>
        <dbReference type="ChEBI" id="CHEBI:15378"/>
        <dbReference type="ChEBI" id="CHEBI:29969"/>
        <dbReference type="ChEBI" id="CHEBI:64479"/>
        <dbReference type="ChEBI" id="CHEBI:78463"/>
        <dbReference type="ChEBI" id="CHEBI:78809"/>
        <dbReference type="EC" id="2.3.1.181"/>
    </reaction>
</comment>
<dbReference type="FunFam" id="3.30.930.10:FF:000035">
    <property type="entry name" value="Putative lipoyltransferase 2, mitochondrial"/>
    <property type="match status" value="1"/>
</dbReference>
<dbReference type="GO" id="GO:0033819">
    <property type="term" value="F:lipoyl(octanoyl) transferase activity"/>
    <property type="evidence" value="ECO:0007669"/>
    <property type="project" value="UniProtKB-EC"/>
</dbReference>
<dbReference type="InterPro" id="IPR020605">
    <property type="entry name" value="Octanoyltransferase_CS"/>
</dbReference>
<dbReference type="STRING" id="6313.A0A158P6B1"/>
<protein>
    <recommendedName>
        <fullName evidence="6">Octanoyl-[acyl-carrier-protein]:protein N-octanoyltransferase LIPT2, mitochondrial</fullName>
        <ecNumber evidence="6">2.3.1.181</ecNumber>
    </recommendedName>
</protein>
<dbReference type="EC" id="2.3.1.181" evidence="6"/>
<reference evidence="10" key="1">
    <citation type="submission" date="2012-09" db="EMBL/GenBank/DDBJ databases">
        <authorList>
            <person name="Martin A.A."/>
        </authorList>
    </citation>
    <scope>NUCLEOTIDE SEQUENCE</scope>
</reference>
<dbReference type="PANTHER" id="PTHR10993:SF7">
    <property type="entry name" value="LIPOYLTRANSFERASE 2, MITOCHONDRIAL-RELATED"/>
    <property type="match status" value="1"/>
</dbReference>
<dbReference type="PIRSF" id="PIRSF016262">
    <property type="entry name" value="LPLase"/>
    <property type="match status" value="1"/>
</dbReference>
<dbReference type="SUPFAM" id="SSF55681">
    <property type="entry name" value="Class II aaRS and biotin synthetases"/>
    <property type="match status" value="1"/>
</dbReference>
<evidence type="ECO:0000313" key="10">
    <source>
        <dbReference type="Proteomes" id="UP000035642"/>
    </source>
</evidence>
<dbReference type="AlphaFoldDB" id="A0A158P6B1"/>
<organism evidence="10 11">
    <name type="scientific">Angiostrongylus cantonensis</name>
    <name type="common">Rat lungworm</name>
    <dbReference type="NCBI Taxonomy" id="6313"/>
    <lineage>
        <taxon>Eukaryota</taxon>
        <taxon>Metazoa</taxon>
        <taxon>Ecdysozoa</taxon>
        <taxon>Nematoda</taxon>
        <taxon>Chromadorea</taxon>
        <taxon>Rhabditida</taxon>
        <taxon>Rhabditina</taxon>
        <taxon>Rhabditomorpha</taxon>
        <taxon>Strongyloidea</taxon>
        <taxon>Metastrongylidae</taxon>
        <taxon>Angiostrongylus</taxon>
    </lineage>
</organism>
<evidence type="ECO:0000256" key="8">
    <source>
        <dbReference type="PIRSR" id="PIRSR016262-3"/>
    </source>
</evidence>
<evidence type="ECO:0000256" key="5">
    <source>
        <dbReference type="ARBA" id="ARBA00023315"/>
    </source>
</evidence>
<proteinExistence type="inferred from homology"/>
<dbReference type="CDD" id="cd16444">
    <property type="entry name" value="LipB"/>
    <property type="match status" value="1"/>
</dbReference>
<dbReference type="Pfam" id="PF21948">
    <property type="entry name" value="LplA-B_cat"/>
    <property type="match status" value="1"/>
</dbReference>
<comment type="similarity">
    <text evidence="3 6">Belongs to the LipB family.</text>
</comment>
<evidence type="ECO:0000259" key="9">
    <source>
        <dbReference type="PROSITE" id="PS51733"/>
    </source>
</evidence>
<dbReference type="NCBIfam" id="TIGR00214">
    <property type="entry name" value="lipB"/>
    <property type="match status" value="1"/>
</dbReference>
<keyword evidence="5 6" id="KW-0012">Acyltransferase</keyword>
<keyword evidence="10" id="KW-1185">Reference proteome</keyword>
<evidence type="ECO:0000256" key="7">
    <source>
        <dbReference type="PIRSR" id="PIRSR016262-1"/>
    </source>
</evidence>
<comment type="function">
    <text evidence="6">Catalyzes the transfer of endogenously produced octanoic acid from octanoyl-acyl-carrier-protein onto the lipoyl domains of lipoate-dependent enzymes. Lipoyl-ACP can also act as a substrate although octanoyl-ACP is likely to be the physiological substrate.</text>
</comment>
<accession>A0A158P6B1</accession>
<name>A0A158P6B1_ANGCA</name>
<dbReference type="InterPro" id="IPR004143">
    <property type="entry name" value="BPL_LPL_catalytic"/>
</dbReference>
<sequence length="229" mass="25783">MRLSSLSYRSFKFVNLGRLRYAEGLEQQKKYLDIVKKNKAHGDCLNFLLAVEHTPVYTVGIRSELYSEDEENRLRRLGADFYRTSRGGLITFHGPGQLVIYPIFDLKRIAARPIGVRRYVEMLEQVVIECASFDFGIADVCRTEHPGVWVGGNRKLATLGVAVSHGVSYHGLALNCNTDLAWYDYIVGCGIEGAEATSLSRECNRGIMIEEAMPKMVQRFSCVFGCEVQ</sequence>
<evidence type="ECO:0000256" key="4">
    <source>
        <dbReference type="ARBA" id="ARBA00022679"/>
    </source>
</evidence>
<comment type="pathway">
    <text evidence="2 6">Protein modification; protein lipoylation via endogenous pathway; protein N(6)-(lipoyl)lysine from octanoyl-[acyl-carrier-protein]: step 1/2.</text>
</comment>
<dbReference type="GO" id="GO:0005739">
    <property type="term" value="C:mitochondrion"/>
    <property type="evidence" value="ECO:0007669"/>
    <property type="project" value="UniProtKB-SubCell"/>
</dbReference>
<comment type="subcellular location">
    <subcellularLocation>
        <location evidence="1 6">Mitochondrion</location>
    </subcellularLocation>
</comment>